<dbReference type="GO" id="GO:0006325">
    <property type="term" value="P:chromatin organization"/>
    <property type="evidence" value="ECO:0007669"/>
    <property type="project" value="TreeGrafter"/>
</dbReference>
<reference evidence="6" key="4">
    <citation type="submission" date="2025-08" db="UniProtKB">
        <authorList>
            <consortium name="Ensembl"/>
        </authorList>
    </citation>
    <scope>IDENTIFICATION</scope>
</reference>
<dbReference type="GO" id="GO:0000785">
    <property type="term" value="C:chromatin"/>
    <property type="evidence" value="ECO:0007669"/>
    <property type="project" value="InterPro"/>
</dbReference>
<proteinExistence type="inferred from homology"/>
<keyword evidence="7" id="KW-1185">Reference proteome</keyword>
<reference evidence="6" key="5">
    <citation type="submission" date="2025-09" db="UniProtKB">
        <authorList>
            <consortium name="Ensembl"/>
        </authorList>
    </citation>
    <scope>IDENTIFICATION</scope>
</reference>
<name>A0A671ES42_RHIFE</name>
<dbReference type="Pfam" id="PF01101">
    <property type="entry name" value="HMG14_17"/>
    <property type="match status" value="1"/>
</dbReference>
<dbReference type="SMART" id="SM00527">
    <property type="entry name" value="HMG17"/>
    <property type="match status" value="1"/>
</dbReference>
<dbReference type="PANTHER" id="PTHR23087:SF12">
    <property type="entry name" value="NON-HISTONE CHROMOSOMAL PROTEIN HMG-14"/>
    <property type="match status" value="1"/>
</dbReference>
<reference evidence="6 7" key="2">
    <citation type="journal article" date="2018" name="Annu Rev Anim Biosci">
        <title>Bat Biology, Genomes, and the Bat1K Project: To Generate Chromosome-Level Genomes for All Living Bat Species.</title>
        <authorList>
            <person name="Teeling E.C."/>
            <person name="Vernes S.C."/>
            <person name="Davalos L.M."/>
            <person name="Ray D.A."/>
            <person name="Gilbert M.T.P."/>
            <person name="Myers E."/>
        </authorList>
    </citation>
    <scope>NUCLEOTIDE SEQUENCE</scope>
</reference>
<protein>
    <recommendedName>
        <fullName evidence="8">High mobility group nucleosomal binding domain 3</fullName>
    </recommendedName>
</protein>
<feature type="region of interest" description="Disordered" evidence="5">
    <location>
        <begin position="1"/>
        <end position="64"/>
    </location>
</feature>
<comment type="subcellular location">
    <subcellularLocation>
        <location evidence="1">Nucleus</location>
    </subcellularLocation>
</comment>
<dbReference type="InParanoid" id="A0A671ES42"/>
<dbReference type="GO" id="GO:0005634">
    <property type="term" value="C:nucleus"/>
    <property type="evidence" value="ECO:0007669"/>
    <property type="project" value="UniProtKB-SubCell"/>
</dbReference>
<keyword evidence="3" id="KW-0238">DNA-binding</keyword>
<evidence type="ECO:0000313" key="7">
    <source>
        <dbReference type="Proteomes" id="UP000472240"/>
    </source>
</evidence>
<reference evidence="7" key="3">
    <citation type="submission" date="2018-12" db="EMBL/GenBank/DDBJ databases">
        <title>G10K-VGP greater horseshoe bat female genome, primary haplotype.</title>
        <authorList>
            <person name="Teeling E."/>
            <person name="Myers G."/>
            <person name="Vernes S."/>
            <person name="Pippel M."/>
            <person name="Winkler S."/>
            <person name="Fedrigo O."/>
            <person name="Rhie A."/>
            <person name="Koren S."/>
            <person name="Phillippy A."/>
            <person name="Lewin H."/>
            <person name="Damas J."/>
            <person name="Howe K."/>
            <person name="Mountcastle J."/>
            <person name="Jarvis E.D."/>
        </authorList>
    </citation>
    <scope>NUCLEOTIDE SEQUENCE [LARGE SCALE GENOMIC DNA]</scope>
</reference>
<dbReference type="Ensembl" id="ENSRFET00010014428.1">
    <property type="protein sequence ID" value="ENSRFEP00010013187.1"/>
    <property type="gene ID" value="ENSRFEG00010008962.1"/>
</dbReference>
<dbReference type="AlphaFoldDB" id="A0A671ES42"/>
<reference evidence="6 7" key="1">
    <citation type="journal article" date="2015" name="Annu Rev Anim Biosci">
        <title>The Genome 10K Project: a way forward.</title>
        <authorList>
            <person name="Koepfli K.P."/>
            <person name="Paten B."/>
            <person name="O'Brien S.J."/>
            <person name="Koepfli K.P."/>
            <person name="Paten B."/>
            <person name="Antunes A."/>
            <person name="Belov K."/>
            <person name="Bustamante C."/>
            <person name="Castoe T.A."/>
            <person name="Clawson H."/>
            <person name="Crawford A.J."/>
            <person name="Diekhans M."/>
            <person name="Distel D."/>
            <person name="Durbin R."/>
            <person name="Earl D."/>
            <person name="Fujita M.K."/>
            <person name="Gamble T."/>
            <person name="Georges A."/>
            <person name="Gemmell N."/>
            <person name="Gilbert M.T."/>
            <person name="Graves J.M."/>
            <person name="Green R.E."/>
            <person name="Hickey G."/>
            <person name="Jarvis E.D."/>
            <person name="Johnson W."/>
            <person name="Komissarov A."/>
            <person name="Korf I."/>
            <person name="Kuhn R."/>
            <person name="Larkin D.M."/>
            <person name="Lewin H."/>
            <person name="Lopez J.V."/>
            <person name="Ma J."/>
            <person name="Marques-Bonet T."/>
            <person name="Miller W."/>
            <person name="Murphy R."/>
            <person name="Pevzner P."/>
            <person name="Shapiro B."/>
            <person name="Steiner C."/>
            <person name="Tamazian G."/>
            <person name="Venkatesh B."/>
            <person name="Wang J."/>
            <person name="Wayne R."/>
            <person name="Wiley E."/>
            <person name="Yang H."/>
            <person name="Zhang G."/>
            <person name="Haussler D."/>
            <person name="Ryder O."/>
            <person name="O'Brien S.J."/>
        </authorList>
    </citation>
    <scope>NUCLEOTIDE SEQUENCE</scope>
</reference>
<dbReference type="Proteomes" id="UP000472240">
    <property type="component" value="Chromosome 19"/>
</dbReference>
<dbReference type="PRINTS" id="PR00925">
    <property type="entry name" value="NONHISHMG17"/>
</dbReference>
<evidence type="ECO:0008006" key="8">
    <source>
        <dbReference type="Google" id="ProtNLM"/>
    </source>
</evidence>
<dbReference type="InterPro" id="IPR000079">
    <property type="entry name" value="HMGN_fam"/>
</dbReference>
<evidence type="ECO:0000313" key="6">
    <source>
        <dbReference type="Ensembl" id="ENSRFEP00010013187.1"/>
    </source>
</evidence>
<dbReference type="PANTHER" id="PTHR23087">
    <property type="entry name" value="NONHISTONE CHROMOSOMAL PROTEIN HMG"/>
    <property type="match status" value="1"/>
</dbReference>
<evidence type="ECO:0000256" key="5">
    <source>
        <dbReference type="SAM" id="MobiDB-lite"/>
    </source>
</evidence>
<evidence type="ECO:0000256" key="2">
    <source>
        <dbReference type="ARBA" id="ARBA00007696"/>
    </source>
</evidence>
<sequence>MPKRKVNSIEGKSKEEPKRQSTRLSAKPAPAKVETKPKRQQKRVNLQAKNANKREKGSKGKTEVKSLAGCLFFGTTIK</sequence>
<comment type="similarity">
    <text evidence="2">Belongs to the HMGN family.</text>
</comment>
<dbReference type="GO" id="GO:0031492">
    <property type="term" value="F:nucleosomal DNA binding"/>
    <property type="evidence" value="ECO:0007669"/>
    <property type="project" value="InterPro"/>
</dbReference>
<feature type="compositionally biased region" description="Basic and acidic residues" evidence="5">
    <location>
        <begin position="52"/>
        <end position="64"/>
    </location>
</feature>
<dbReference type="GeneTree" id="ENSGT01150000289260"/>
<evidence type="ECO:0000256" key="3">
    <source>
        <dbReference type="ARBA" id="ARBA00023125"/>
    </source>
</evidence>
<organism evidence="6 7">
    <name type="scientific">Rhinolophus ferrumequinum</name>
    <name type="common">Greater horseshoe bat</name>
    <dbReference type="NCBI Taxonomy" id="59479"/>
    <lineage>
        <taxon>Eukaryota</taxon>
        <taxon>Metazoa</taxon>
        <taxon>Chordata</taxon>
        <taxon>Craniata</taxon>
        <taxon>Vertebrata</taxon>
        <taxon>Euteleostomi</taxon>
        <taxon>Mammalia</taxon>
        <taxon>Eutheria</taxon>
        <taxon>Laurasiatheria</taxon>
        <taxon>Chiroptera</taxon>
        <taxon>Yinpterochiroptera</taxon>
        <taxon>Rhinolophoidea</taxon>
        <taxon>Rhinolophidae</taxon>
        <taxon>Rhinolophinae</taxon>
        <taxon>Rhinolophus</taxon>
    </lineage>
</organism>
<evidence type="ECO:0000256" key="1">
    <source>
        <dbReference type="ARBA" id="ARBA00004123"/>
    </source>
</evidence>
<keyword evidence="4" id="KW-0539">Nucleus</keyword>
<evidence type="ECO:0000256" key="4">
    <source>
        <dbReference type="ARBA" id="ARBA00023242"/>
    </source>
</evidence>
<accession>A0A671ES42</accession>